<evidence type="ECO:0000313" key="2">
    <source>
        <dbReference type="Proteomes" id="UP000284219"/>
    </source>
</evidence>
<protein>
    <recommendedName>
        <fullName evidence="3">Methionyl-tRNA formyltransferase</fullName>
    </recommendedName>
</protein>
<evidence type="ECO:0008006" key="3">
    <source>
        <dbReference type="Google" id="ProtNLM"/>
    </source>
</evidence>
<accession>A0A419SP25</accession>
<proteinExistence type="predicted"/>
<dbReference type="Proteomes" id="UP000284219">
    <property type="component" value="Unassembled WGS sequence"/>
</dbReference>
<keyword evidence="2" id="KW-1185">Reference proteome</keyword>
<gene>
    <name evidence="1" type="ORF">BEP19_02445</name>
</gene>
<sequence length="64" mass="7194">MTKNVRVHGTVDATYTVFVKGGEKYIQINTYGSKERQVKGVASQSIQFNKSSVRQLLEIIGNEF</sequence>
<evidence type="ECO:0000313" key="1">
    <source>
        <dbReference type="EMBL" id="RKD26048.1"/>
    </source>
</evidence>
<dbReference type="EMBL" id="MCHY01000006">
    <property type="protein sequence ID" value="RKD26048.1"/>
    <property type="molecule type" value="Genomic_DNA"/>
</dbReference>
<reference evidence="1 2" key="1">
    <citation type="submission" date="2016-08" db="EMBL/GenBank/DDBJ databases">
        <title>Novel Firmicute Genomes.</title>
        <authorList>
            <person name="Poppleton D.I."/>
            <person name="Gribaldo S."/>
        </authorList>
    </citation>
    <scope>NUCLEOTIDE SEQUENCE [LARGE SCALE GENOMIC DNA]</scope>
    <source>
        <strain evidence="1 2">RAOx-1</strain>
    </source>
</reference>
<dbReference type="AlphaFoldDB" id="A0A419SP25"/>
<comment type="caution">
    <text evidence="1">The sequence shown here is derived from an EMBL/GenBank/DDBJ whole genome shotgun (WGS) entry which is preliminary data.</text>
</comment>
<name>A0A419SP25_9BACL</name>
<organism evidence="1 2">
    <name type="scientific">Ammoniphilus oxalaticus</name>
    <dbReference type="NCBI Taxonomy" id="66863"/>
    <lineage>
        <taxon>Bacteria</taxon>
        <taxon>Bacillati</taxon>
        <taxon>Bacillota</taxon>
        <taxon>Bacilli</taxon>
        <taxon>Bacillales</taxon>
        <taxon>Paenibacillaceae</taxon>
        <taxon>Aneurinibacillus group</taxon>
        <taxon>Ammoniphilus</taxon>
    </lineage>
</organism>